<keyword evidence="3" id="KW-1185">Reference proteome</keyword>
<evidence type="ECO:0008006" key="4">
    <source>
        <dbReference type="Google" id="ProtNLM"/>
    </source>
</evidence>
<dbReference type="PIRSF" id="PIRSF001439">
    <property type="entry name" value="CryM"/>
    <property type="match status" value="1"/>
</dbReference>
<dbReference type="FunFam" id="3.40.50.720:FF:000311">
    <property type="entry name" value="Ornithine cyclodeaminase"/>
    <property type="match status" value="1"/>
</dbReference>
<name>A0A143BPP1_9BACT</name>
<dbReference type="InterPro" id="IPR036291">
    <property type="entry name" value="NAD(P)-bd_dom_sf"/>
</dbReference>
<reference evidence="2 3" key="2">
    <citation type="journal article" date="2016" name="Environ. Microbiol. Rep.">
        <title>Metagenomic evidence for the presence of phototrophic Gemmatimonadetes bacteria in diverse environments.</title>
        <authorList>
            <person name="Zeng Y."/>
            <person name="Baumbach J."/>
            <person name="Barbosa E.G."/>
            <person name="Azevedo V."/>
            <person name="Zhang C."/>
            <person name="Koblizek M."/>
        </authorList>
    </citation>
    <scope>NUCLEOTIDE SEQUENCE [LARGE SCALE GENOMIC DNA]</scope>
    <source>
        <strain evidence="2 3">AP64</strain>
    </source>
</reference>
<dbReference type="GO" id="GO:0019752">
    <property type="term" value="P:carboxylic acid metabolic process"/>
    <property type="evidence" value="ECO:0007669"/>
    <property type="project" value="UniProtKB-ARBA"/>
</dbReference>
<dbReference type="NCBIfam" id="NF004793">
    <property type="entry name" value="PRK06141.1"/>
    <property type="match status" value="1"/>
</dbReference>
<evidence type="ECO:0000313" key="3">
    <source>
        <dbReference type="Proteomes" id="UP000076404"/>
    </source>
</evidence>
<proteinExistence type="inferred from homology"/>
<dbReference type="OrthoDB" id="9785971at2"/>
<dbReference type="Gene3D" id="3.40.50.720">
    <property type="entry name" value="NAD(P)-binding Rossmann-like Domain"/>
    <property type="match status" value="1"/>
</dbReference>
<dbReference type="STRING" id="1379270.GEMMAAP_18560"/>
<dbReference type="GO" id="GO:0005737">
    <property type="term" value="C:cytoplasm"/>
    <property type="evidence" value="ECO:0007669"/>
    <property type="project" value="TreeGrafter"/>
</dbReference>
<dbReference type="SUPFAM" id="SSF51735">
    <property type="entry name" value="NAD(P)-binding Rossmann-fold domains"/>
    <property type="match status" value="1"/>
</dbReference>
<dbReference type="GO" id="GO:0016491">
    <property type="term" value="F:oxidoreductase activity"/>
    <property type="evidence" value="ECO:0007669"/>
    <property type="project" value="UniProtKB-ARBA"/>
</dbReference>
<dbReference type="Gene3D" id="3.30.1780.10">
    <property type="entry name" value="ornithine cyclodeaminase, domain 1"/>
    <property type="match status" value="1"/>
</dbReference>
<gene>
    <name evidence="2" type="ORF">GEMMAAP_18560</name>
</gene>
<dbReference type="eggNOG" id="COG2423">
    <property type="taxonomic scope" value="Bacteria"/>
</dbReference>
<dbReference type="InterPro" id="IPR023401">
    <property type="entry name" value="ODC_N"/>
</dbReference>
<dbReference type="PANTHER" id="PTHR13812">
    <property type="entry name" value="KETIMINE REDUCTASE MU-CRYSTALLIN"/>
    <property type="match status" value="1"/>
</dbReference>
<dbReference type="RefSeq" id="WP_075071702.1">
    <property type="nucleotide sequence ID" value="NZ_CP011454.1"/>
</dbReference>
<evidence type="ECO:0000256" key="1">
    <source>
        <dbReference type="ARBA" id="ARBA00008903"/>
    </source>
</evidence>
<dbReference type="InterPro" id="IPR003462">
    <property type="entry name" value="ODC_Mu_crystall"/>
</dbReference>
<dbReference type="Pfam" id="PF02423">
    <property type="entry name" value="OCD_Mu_crystall"/>
    <property type="match status" value="1"/>
</dbReference>
<dbReference type="PANTHER" id="PTHR13812:SF19">
    <property type="entry name" value="KETIMINE REDUCTASE MU-CRYSTALLIN"/>
    <property type="match status" value="1"/>
</dbReference>
<dbReference type="KEGG" id="gph:GEMMAAP_18560"/>
<reference evidence="2 3" key="1">
    <citation type="journal article" date="2014" name="Proc. Natl. Acad. Sci. U.S.A.">
        <title>Functional type 2 photosynthetic reaction centers found in the rare bacterial phylum Gemmatimonadetes.</title>
        <authorList>
            <person name="Zeng Y."/>
            <person name="Feng F."/>
            <person name="Medova H."/>
            <person name="Dean J."/>
            <person name="Koblizek M."/>
        </authorList>
    </citation>
    <scope>NUCLEOTIDE SEQUENCE [LARGE SCALE GENOMIC DNA]</scope>
    <source>
        <strain evidence="2 3">AP64</strain>
    </source>
</reference>
<comment type="similarity">
    <text evidence="1">Belongs to the ornithine cyclodeaminase/mu-crystallin family.</text>
</comment>
<accession>A0A143BPP1</accession>
<protein>
    <recommendedName>
        <fullName evidence="4">Ornithine cyclodeaminase</fullName>
    </recommendedName>
</protein>
<dbReference type="Proteomes" id="UP000076404">
    <property type="component" value="Chromosome"/>
</dbReference>
<dbReference type="AlphaFoldDB" id="A0A143BPP1"/>
<organism evidence="2 3">
    <name type="scientific">Gemmatimonas phototrophica</name>
    <dbReference type="NCBI Taxonomy" id="1379270"/>
    <lineage>
        <taxon>Bacteria</taxon>
        <taxon>Pseudomonadati</taxon>
        <taxon>Gemmatimonadota</taxon>
        <taxon>Gemmatimonadia</taxon>
        <taxon>Gemmatimonadales</taxon>
        <taxon>Gemmatimonadaceae</taxon>
        <taxon>Gemmatimonas</taxon>
    </lineage>
</organism>
<evidence type="ECO:0000313" key="2">
    <source>
        <dbReference type="EMBL" id="AMW07016.1"/>
    </source>
</evidence>
<dbReference type="EMBL" id="CP011454">
    <property type="protein sequence ID" value="AMW07016.1"/>
    <property type="molecule type" value="Genomic_DNA"/>
</dbReference>
<sequence>MLPQLSAEQVHAALPWPALFEALTAAFTVPPVAPVRTAHAMSAADTLLLMPAWNATAIGIKLVTVIPTAIAHGGHTVDASYLLMDRQTGAPRALLDGEALTVRRTAATSALAARAMANANPTTLLVVGTGRLAPWMARAYCALFPSLQRVLIWGRDPLLATRVAGALLAEGIPASPVLGEPFSPGEALRGAVQSADIVSCVTTASTPVVFGDWLQEGVHVDLVGGFTPGMREVDNEAAARSRIVVDSLDSALKEAGDLVQPLADGVITREAVVGELGALLRGEIMARQDPRDITLFKSVGHALEDLAGALLALSIHDTSHASSGTS</sequence>